<evidence type="ECO:0000313" key="3">
    <source>
        <dbReference type="Proteomes" id="UP000326570"/>
    </source>
</evidence>
<dbReference type="EMBL" id="VTWT01000008">
    <property type="protein sequence ID" value="KAA9331119.1"/>
    <property type="molecule type" value="Genomic_DNA"/>
</dbReference>
<evidence type="ECO:0000313" key="2">
    <source>
        <dbReference type="EMBL" id="KAA9331119.1"/>
    </source>
</evidence>
<evidence type="ECO:0000256" key="1">
    <source>
        <dbReference type="SAM" id="MobiDB-lite"/>
    </source>
</evidence>
<reference evidence="2 3" key="1">
    <citation type="submission" date="2019-09" db="EMBL/GenBank/DDBJ databases">
        <title>Genome sequence of Adhaeribacter sp. M2.</title>
        <authorList>
            <person name="Srinivasan S."/>
        </authorList>
    </citation>
    <scope>NUCLEOTIDE SEQUENCE [LARGE SCALE GENOMIC DNA]</scope>
    <source>
        <strain evidence="2 3">M2</strain>
    </source>
</reference>
<organism evidence="2 3">
    <name type="scientific">Adhaeribacter soli</name>
    <dbReference type="NCBI Taxonomy" id="2607655"/>
    <lineage>
        <taxon>Bacteria</taxon>
        <taxon>Pseudomonadati</taxon>
        <taxon>Bacteroidota</taxon>
        <taxon>Cytophagia</taxon>
        <taxon>Cytophagales</taxon>
        <taxon>Hymenobacteraceae</taxon>
        <taxon>Adhaeribacter</taxon>
    </lineage>
</organism>
<comment type="caution">
    <text evidence="2">The sequence shown here is derived from an EMBL/GenBank/DDBJ whole genome shotgun (WGS) entry which is preliminary data.</text>
</comment>
<keyword evidence="3" id="KW-1185">Reference proteome</keyword>
<dbReference type="RefSeq" id="WP_150904642.1">
    <property type="nucleotide sequence ID" value="NZ_VTWT01000008.1"/>
</dbReference>
<feature type="compositionally biased region" description="Basic and acidic residues" evidence="1">
    <location>
        <begin position="16"/>
        <end position="32"/>
    </location>
</feature>
<name>A0A5N1ITA4_9BACT</name>
<gene>
    <name evidence="2" type="ORF">F0P94_14555</name>
</gene>
<dbReference type="Proteomes" id="UP000326570">
    <property type="component" value="Unassembled WGS sequence"/>
</dbReference>
<protein>
    <submittedName>
        <fullName evidence="2">Uncharacterized protein</fullName>
    </submittedName>
</protein>
<proteinExistence type="predicted"/>
<dbReference type="AlphaFoldDB" id="A0A5N1ITA4"/>
<sequence>MQEEKTPGQRGPEPSEVQKHGDPDMHSSKDAHPPQGGQGGRAGDSDKNSTTDQGNERSIAGREDS</sequence>
<feature type="region of interest" description="Disordered" evidence="1">
    <location>
        <begin position="1"/>
        <end position="65"/>
    </location>
</feature>
<accession>A0A5N1ITA4</accession>